<name>A0A3G8ZJZ8_9ACTN</name>
<dbReference type="CDD" id="cd09693">
    <property type="entry name" value="Cas5_I"/>
    <property type="match status" value="1"/>
</dbReference>
<accession>A0A3G8ZJZ8</accession>
<organism evidence="2 3">
    <name type="scientific">Nakamurella antarctica</name>
    <dbReference type="NCBI Taxonomy" id="1902245"/>
    <lineage>
        <taxon>Bacteria</taxon>
        <taxon>Bacillati</taxon>
        <taxon>Actinomycetota</taxon>
        <taxon>Actinomycetes</taxon>
        <taxon>Nakamurellales</taxon>
        <taxon>Nakamurellaceae</taxon>
        <taxon>Nakamurella</taxon>
    </lineage>
</organism>
<gene>
    <name evidence="2" type="primary">cas5</name>
    <name evidence="2" type="ORF">EH165_04510</name>
</gene>
<dbReference type="EMBL" id="CP034170">
    <property type="protein sequence ID" value="AZI57530.1"/>
    <property type="molecule type" value="Genomic_DNA"/>
</dbReference>
<dbReference type="Proteomes" id="UP000268084">
    <property type="component" value="Chromosome"/>
</dbReference>
<dbReference type="NCBIfam" id="TIGR02593">
    <property type="entry name" value="CRISPR_cas5"/>
    <property type="match status" value="1"/>
</dbReference>
<keyword evidence="3" id="KW-1185">Reference proteome</keyword>
<reference evidence="2 3" key="1">
    <citation type="submission" date="2018-11" db="EMBL/GenBank/DDBJ databases">
        <authorList>
            <person name="Da X."/>
        </authorList>
    </citation>
    <scope>NUCLEOTIDE SEQUENCE [LARGE SCALE GENOMIC DNA]</scope>
    <source>
        <strain evidence="2 3">S14-144</strain>
    </source>
</reference>
<proteinExistence type="predicted"/>
<protein>
    <submittedName>
        <fullName evidence="2">CRISPR-associated protein Cas5</fullName>
    </submittedName>
</protein>
<dbReference type="KEGG" id="nak:EH165_04510"/>
<dbReference type="Gene3D" id="3.30.70.2660">
    <property type="match status" value="1"/>
</dbReference>
<dbReference type="GO" id="GO:0051607">
    <property type="term" value="P:defense response to virus"/>
    <property type="evidence" value="ECO:0007669"/>
    <property type="project" value="UniProtKB-KW"/>
</dbReference>
<dbReference type="OrthoDB" id="3189549at2"/>
<sequence>MDLGACHGRSRVSTLLLRFSGRQSWGAPATFAVYPTEKVPTRSGIEGLLACGLGVFRKFDPRIDATRMTDFPEWFPELSITVRADRFGAPLEDFHLITRQHRKVLGSRGFWKGLEITADSVDFEDIENKNKTENRTKLSSVKFDPVSNHTVLTPAGVKWIGENAISRRHYLSDAEFMVAISHPDDRITDQLLQSVSNPVFATYLGRKACLPRFPFVLGVSDLGADQLLTDLPTTRRNQKLRKLLSQAPSDSLTGFDDDTDELDPMGAIQRVTASNRKPEQASLSVHRITSNINPTSGSVQVPVVKDTKEQLAWVSPRLSR</sequence>
<dbReference type="InterPro" id="IPR013422">
    <property type="entry name" value="CRISPR-assoc_prot_Cas5_N"/>
</dbReference>
<evidence type="ECO:0000256" key="1">
    <source>
        <dbReference type="ARBA" id="ARBA00023118"/>
    </source>
</evidence>
<evidence type="ECO:0000313" key="2">
    <source>
        <dbReference type="EMBL" id="AZI57530.1"/>
    </source>
</evidence>
<dbReference type="Pfam" id="PF09704">
    <property type="entry name" value="Cas_Cas5d"/>
    <property type="match status" value="1"/>
</dbReference>
<dbReference type="InterPro" id="IPR021124">
    <property type="entry name" value="CRISPR-assoc_prot_Cas5"/>
</dbReference>
<evidence type="ECO:0000313" key="3">
    <source>
        <dbReference type="Proteomes" id="UP000268084"/>
    </source>
</evidence>
<dbReference type="AlphaFoldDB" id="A0A3G8ZJZ8"/>
<keyword evidence="1" id="KW-0051">Antiviral defense</keyword>
<dbReference type="GO" id="GO:0043571">
    <property type="term" value="P:maintenance of CRISPR repeat elements"/>
    <property type="evidence" value="ECO:0007669"/>
    <property type="project" value="InterPro"/>
</dbReference>
<reference evidence="2 3" key="2">
    <citation type="submission" date="2018-12" db="EMBL/GenBank/DDBJ databases">
        <title>Nakamurella antarcticus sp. nov., isolated from Antarctica South Shetland Islands soil.</title>
        <authorList>
            <person name="Peng F."/>
        </authorList>
    </citation>
    <scope>NUCLEOTIDE SEQUENCE [LARGE SCALE GENOMIC DNA]</scope>
    <source>
        <strain evidence="2 3">S14-144</strain>
    </source>
</reference>